<dbReference type="GO" id="GO:0050385">
    <property type="term" value="F:ureidoglycolate lyase activity"/>
    <property type="evidence" value="ECO:0007669"/>
    <property type="project" value="UniProtKB-EC"/>
</dbReference>
<dbReference type="SUPFAM" id="SSF51182">
    <property type="entry name" value="RmlC-like cupins"/>
    <property type="match status" value="1"/>
</dbReference>
<dbReference type="RefSeq" id="WP_092937332.1">
    <property type="nucleotide sequence ID" value="NZ_FONX01000002.1"/>
</dbReference>
<evidence type="ECO:0000256" key="2">
    <source>
        <dbReference type="ARBA" id="ARBA00022631"/>
    </source>
</evidence>
<keyword evidence="2" id="KW-0659">Purine metabolism</keyword>
<dbReference type="Pfam" id="PF04115">
    <property type="entry name" value="Ureidogly_lyase"/>
    <property type="match status" value="1"/>
</dbReference>
<dbReference type="STRING" id="1177982.SAMN04489711_1022"/>
<comment type="catalytic activity">
    <reaction evidence="4">
        <text>(S)-ureidoglycolate = urea + glyoxylate</text>
        <dbReference type="Rhea" id="RHEA:11304"/>
        <dbReference type="ChEBI" id="CHEBI:16199"/>
        <dbReference type="ChEBI" id="CHEBI:36655"/>
        <dbReference type="ChEBI" id="CHEBI:57296"/>
        <dbReference type="EC" id="4.3.2.3"/>
    </reaction>
</comment>
<evidence type="ECO:0000256" key="1">
    <source>
        <dbReference type="ARBA" id="ARBA00011738"/>
    </source>
</evidence>
<keyword evidence="6" id="KW-1185">Reference proteome</keyword>
<sequence length="182" mass="18960">MSAWQAVADLAQAAGHALPVQPLTAEAFAPYGQVIELGGSGTRQIPINDGRCMRHHDLARPLAAAPGAVAFSLFDAAATVLPARLTLMERHRLGSQSFAPFGAGLQLVAVVADAAIAADALGPQHLRAFLTNGQQGLQLSPGVWHHPLLSLQAGPWLVADRIAPEVDCDVVRIDAWGVDCGG</sequence>
<evidence type="ECO:0000256" key="3">
    <source>
        <dbReference type="ARBA" id="ARBA00023239"/>
    </source>
</evidence>
<name>A0A1I2AIR6_9BURK</name>
<dbReference type="PANTHER" id="PTHR21221">
    <property type="entry name" value="UREIDOGLYCOLATE HYDROLASE"/>
    <property type="match status" value="1"/>
</dbReference>
<accession>A0A1I2AIR6</accession>
<proteinExistence type="predicted"/>
<organism evidence="5 6">
    <name type="scientific">Paracidovorax wautersii</name>
    <dbReference type="NCBI Taxonomy" id="1177982"/>
    <lineage>
        <taxon>Bacteria</taxon>
        <taxon>Pseudomonadati</taxon>
        <taxon>Pseudomonadota</taxon>
        <taxon>Betaproteobacteria</taxon>
        <taxon>Burkholderiales</taxon>
        <taxon>Comamonadaceae</taxon>
        <taxon>Paracidovorax</taxon>
    </lineage>
</organism>
<dbReference type="PIRSF" id="PIRSF017306">
    <property type="entry name" value="Ureidogly_hydro"/>
    <property type="match status" value="1"/>
</dbReference>
<keyword evidence="3 5" id="KW-0456">Lyase</keyword>
<dbReference type="InterPro" id="IPR007247">
    <property type="entry name" value="Ureidogly_lyase"/>
</dbReference>
<comment type="subunit">
    <text evidence="1">Homodimer.</text>
</comment>
<dbReference type="InterPro" id="IPR011051">
    <property type="entry name" value="RmlC_Cupin_sf"/>
</dbReference>
<evidence type="ECO:0000256" key="4">
    <source>
        <dbReference type="ARBA" id="ARBA00047684"/>
    </source>
</evidence>
<dbReference type="GO" id="GO:0000256">
    <property type="term" value="P:allantoin catabolic process"/>
    <property type="evidence" value="ECO:0007669"/>
    <property type="project" value="InterPro"/>
</dbReference>
<dbReference type="EMBL" id="FONX01000002">
    <property type="protein sequence ID" value="SFE42843.1"/>
    <property type="molecule type" value="Genomic_DNA"/>
</dbReference>
<dbReference type="Proteomes" id="UP000199119">
    <property type="component" value="Unassembled WGS sequence"/>
</dbReference>
<reference evidence="6" key="1">
    <citation type="submission" date="2016-10" db="EMBL/GenBank/DDBJ databases">
        <authorList>
            <person name="Varghese N."/>
            <person name="Submissions S."/>
        </authorList>
    </citation>
    <scope>NUCLEOTIDE SEQUENCE [LARGE SCALE GENOMIC DNA]</scope>
    <source>
        <strain evidence="6">DSM 27981</strain>
    </source>
</reference>
<gene>
    <name evidence="5" type="ORF">SAMN04489711_1022</name>
</gene>
<dbReference type="AlphaFoldDB" id="A0A1I2AIR6"/>
<dbReference type="PANTHER" id="PTHR21221:SF1">
    <property type="entry name" value="UREIDOGLYCOLATE LYASE"/>
    <property type="match status" value="1"/>
</dbReference>
<evidence type="ECO:0000313" key="6">
    <source>
        <dbReference type="Proteomes" id="UP000199119"/>
    </source>
</evidence>
<dbReference type="InterPro" id="IPR024060">
    <property type="entry name" value="Ureidoglycolate_lyase_dom_sf"/>
</dbReference>
<dbReference type="Gene3D" id="2.60.120.480">
    <property type="entry name" value="Ureidoglycolate hydrolase"/>
    <property type="match status" value="1"/>
</dbReference>
<protein>
    <submittedName>
        <fullName evidence="5">Ureidoglycolate lyase</fullName>
    </submittedName>
</protein>
<evidence type="ECO:0000313" key="5">
    <source>
        <dbReference type="EMBL" id="SFE42843.1"/>
    </source>
</evidence>
<dbReference type="GO" id="GO:0006144">
    <property type="term" value="P:purine nucleobase metabolic process"/>
    <property type="evidence" value="ECO:0007669"/>
    <property type="project" value="UniProtKB-KW"/>
</dbReference>
<dbReference type="OrthoDB" id="9804602at2"/>
<dbReference type="GO" id="GO:0004848">
    <property type="term" value="F:ureidoglycolate hydrolase activity"/>
    <property type="evidence" value="ECO:0007669"/>
    <property type="project" value="InterPro"/>
</dbReference>